<reference evidence="4 5" key="1">
    <citation type="journal article" date="2009" name="Stand. Genomic Sci.">
        <title>Complete genome sequence of Rhodothermus marinus type strain (R-10).</title>
        <authorList>
            <person name="Nolan M."/>
            <person name="Tindall B.J."/>
            <person name="Pomrenke H."/>
            <person name="Lapidus A."/>
            <person name="Copeland A."/>
            <person name="Glavina Del Rio T."/>
            <person name="Lucas S."/>
            <person name="Chen F."/>
            <person name="Tice H."/>
            <person name="Cheng J.F."/>
            <person name="Saunders E."/>
            <person name="Han C."/>
            <person name="Bruce D."/>
            <person name="Goodwin L."/>
            <person name="Chain P."/>
            <person name="Pitluck S."/>
            <person name="Ovchinikova G."/>
            <person name="Pati A."/>
            <person name="Ivanova N."/>
            <person name="Mavromatis K."/>
            <person name="Chen A."/>
            <person name="Palaniappan K."/>
            <person name="Land M."/>
            <person name="Hauser L."/>
            <person name="Chang Y.J."/>
            <person name="Jeffries C.D."/>
            <person name="Brettin T."/>
            <person name="Goker M."/>
            <person name="Bristow J."/>
            <person name="Eisen J.A."/>
            <person name="Markowitz V."/>
            <person name="Hugenholtz P."/>
            <person name="Kyrpides N.C."/>
            <person name="Klenk H.P."/>
            <person name="Detter J.C."/>
        </authorList>
    </citation>
    <scope>NUCLEOTIDE SEQUENCE [LARGE SCALE GENOMIC DNA]</scope>
    <source>
        <strain evidence="5">ATCC 43812 / DSM 4252 / R-10</strain>
    </source>
</reference>
<feature type="domain" description="Acetophenone carboxylase-like C-terminal" evidence="3">
    <location>
        <begin position="493"/>
        <end position="656"/>
    </location>
</feature>
<dbReference type="STRING" id="518766.Rmar_1063"/>
<evidence type="ECO:0000259" key="3">
    <source>
        <dbReference type="Pfam" id="PF19278"/>
    </source>
</evidence>
<dbReference type="Pfam" id="PF05378">
    <property type="entry name" value="Hydant_A_N"/>
    <property type="match status" value="1"/>
</dbReference>
<proteinExistence type="predicted"/>
<dbReference type="InterPro" id="IPR002821">
    <property type="entry name" value="Hydantoinase_A"/>
</dbReference>
<evidence type="ECO:0000313" key="5">
    <source>
        <dbReference type="Proteomes" id="UP000002221"/>
    </source>
</evidence>
<dbReference type="Proteomes" id="UP000002221">
    <property type="component" value="Chromosome"/>
</dbReference>
<dbReference type="InterPro" id="IPR008040">
    <property type="entry name" value="Hydant_A_N"/>
</dbReference>
<evidence type="ECO:0000259" key="1">
    <source>
        <dbReference type="Pfam" id="PF01968"/>
    </source>
</evidence>
<dbReference type="EMBL" id="CP001807">
    <property type="protein sequence ID" value="ACY47955.1"/>
    <property type="molecule type" value="Genomic_DNA"/>
</dbReference>
<dbReference type="PANTHER" id="PTHR11365:SF23">
    <property type="entry name" value="HYPOTHETICAL 5-OXOPROLINASE (EUROFUNG)-RELATED"/>
    <property type="match status" value="1"/>
</dbReference>
<organism evidence="4 5">
    <name type="scientific">Rhodothermus marinus (strain ATCC 43812 / DSM 4252 / R-10)</name>
    <name type="common">Rhodothermus obamensis</name>
    <dbReference type="NCBI Taxonomy" id="518766"/>
    <lineage>
        <taxon>Bacteria</taxon>
        <taxon>Pseudomonadati</taxon>
        <taxon>Rhodothermota</taxon>
        <taxon>Rhodothermia</taxon>
        <taxon>Rhodothermales</taxon>
        <taxon>Rhodothermaceae</taxon>
        <taxon>Rhodothermus</taxon>
    </lineage>
</organism>
<dbReference type="GO" id="GO:0017168">
    <property type="term" value="F:5-oxoprolinase (ATP-hydrolyzing) activity"/>
    <property type="evidence" value="ECO:0007669"/>
    <property type="project" value="UniProtKB-EC"/>
</dbReference>
<dbReference type="InterPro" id="IPR045079">
    <property type="entry name" value="Oxoprolinase-like"/>
</dbReference>
<accession>D0MHJ7</accession>
<dbReference type="KEGG" id="rmr:Rmar_1063"/>
<protein>
    <submittedName>
        <fullName evidence="4">5-oxoprolinase (ATP-hydrolyzing)</fullName>
        <ecNumber evidence="4">3.5.2.9</ecNumber>
    </submittedName>
</protein>
<dbReference type="eggNOG" id="COG0145">
    <property type="taxonomic scope" value="Bacteria"/>
</dbReference>
<dbReference type="Pfam" id="PF19278">
    <property type="entry name" value="Hydant_A_C"/>
    <property type="match status" value="1"/>
</dbReference>
<keyword evidence="4" id="KW-0378">Hydrolase</keyword>
<keyword evidence="5" id="KW-1185">Reference proteome</keyword>
<dbReference type="RefSeq" id="WP_012843567.1">
    <property type="nucleotide sequence ID" value="NC_013501.1"/>
</dbReference>
<dbReference type="HOGENOM" id="CLU_002157_1_2_10"/>
<name>D0MHJ7_RHOM4</name>
<dbReference type="OrthoDB" id="9768323at2"/>
<evidence type="ECO:0000259" key="2">
    <source>
        <dbReference type="Pfam" id="PF05378"/>
    </source>
</evidence>
<dbReference type="InterPro" id="IPR049517">
    <property type="entry name" value="ACX-like_C"/>
</dbReference>
<evidence type="ECO:0000313" key="4">
    <source>
        <dbReference type="EMBL" id="ACY47955.1"/>
    </source>
</evidence>
<dbReference type="EC" id="3.5.2.9" evidence="4"/>
<feature type="domain" description="Hydantoinase A/oxoprolinase" evidence="1">
    <location>
        <begin position="194"/>
        <end position="481"/>
    </location>
</feature>
<dbReference type="InterPro" id="IPR043129">
    <property type="entry name" value="ATPase_NBD"/>
</dbReference>
<sequence>MSIRVGIDIGGTFTDFVVFDETDGRLTTFKIFSTPDDPARAVLEGLQQVPAAARQIVHGSTVATNALLERKGARTAFVTTAGFRDLLYIGRQNRAELYDLAARRPEPLVPRTLCFEVPERVGPDGSVLQPLDETAIPPLIEALRSARVESVAVCLLFSFAHPDHEQRLARALREAGFVVAASSDILPAFREYERASTTTASAYVAPVLDRYLGRLEAALGGTLRVMQSSGGLIHAREARAQAVRCVLSGPAGGLIGARFVAGLSGTRHLITFDMGGTSTDVALVPDALPLTTEGTIGGLPIGIPLLDIHTVGAGGGSIARVDPGGALRVGPESAGADPGPVCYGRGGIEPTVTDAHLVLGRLRPDAFLGGRHRLDAKAAEEALTRLARTLRLDVPPGLTPAQAAARGVVAVAEAHMARALRVISVERGYDPRDFVLVSFGGAGGLHAATLARALGIRRVLVPAQASVLSALGMLAADVVRDYVRTVMLPGTTSAEELRRRLDPLVRQGREELRAEGFASGQIRIERLLDVRYPGQSYELTVPFGRGWIRAFHRLHRRRYGYATPDLVPEIVNLRVRATGPIAPPALPTVEAGDPVPPSEALLDRTPVVLETSRADVPFFDATRLRAGNRLLGPAVLVRPDTTIYLPPETTAHVDRFGHVWIDT</sequence>
<gene>
    <name evidence="4" type="ordered locus">Rmar_1063</name>
</gene>
<dbReference type="SUPFAM" id="SSF53067">
    <property type="entry name" value="Actin-like ATPase domain"/>
    <property type="match status" value="1"/>
</dbReference>
<dbReference type="AlphaFoldDB" id="D0MHJ7"/>
<dbReference type="PANTHER" id="PTHR11365">
    <property type="entry name" value="5-OXOPROLINASE RELATED"/>
    <property type="match status" value="1"/>
</dbReference>
<feature type="domain" description="Hydantoinase/oxoprolinase N-terminal" evidence="2">
    <location>
        <begin position="4"/>
        <end position="175"/>
    </location>
</feature>
<dbReference type="Pfam" id="PF01968">
    <property type="entry name" value="Hydantoinase_A"/>
    <property type="match status" value="1"/>
</dbReference>
<dbReference type="GO" id="GO:0005829">
    <property type="term" value="C:cytosol"/>
    <property type="evidence" value="ECO:0007669"/>
    <property type="project" value="TreeGrafter"/>
</dbReference>
<dbReference type="GO" id="GO:0006749">
    <property type="term" value="P:glutathione metabolic process"/>
    <property type="evidence" value="ECO:0007669"/>
    <property type="project" value="TreeGrafter"/>
</dbReference>